<reference evidence="10" key="1">
    <citation type="submission" date="2020-10" db="EMBL/GenBank/DDBJ databases">
        <authorList>
            <person name="Han B."/>
            <person name="Lu T."/>
            <person name="Zhao Q."/>
            <person name="Huang X."/>
            <person name="Zhao Y."/>
        </authorList>
    </citation>
    <scope>NUCLEOTIDE SEQUENCE</scope>
</reference>
<protein>
    <recommendedName>
        <fullName evidence="2">tetraacyldisaccharide 4'-kinase</fullName>
        <ecNumber evidence="2">2.7.1.130</ecNumber>
    </recommendedName>
</protein>
<evidence type="ECO:0000256" key="8">
    <source>
        <dbReference type="ARBA" id="ARBA00022840"/>
    </source>
</evidence>
<proteinExistence type="predicted"/>
<comment type="pathway">
    <text evidence="1">Glycolipid biosynthesis; lipid IV(A) biosynthesis; lipid IV(A) from (3R)-3-hydroxytetradecanoyl-[acyl-carrier-protein] and UDP-N-acetyl-alpha-D-glucosamine: step 6/6.</text>
</comment>
<dbReference type="AlphaFoldDB" id="A0A811RHX3"/>
<evidence type="ECO:0000256" key="1">
    <source>
        <dbReference type="ARBA" id="ARBA00004870"/>
    </source>
</evidence>
<keyword evidence="6" id="KW-0547">Nucleotide-binding</keyword>
<dbReference type="PANTHER" id="PTHR42724:SF1">
    <property type="entry name" value="TETRAACYLDISACCHARIDE 4'-KINASE, MITOCHONDRIAL-RELATED"/>
    <property type="match status" value="1"/>
</dbReference>
<dbReference type="Pfam" id="PF02606">
    <property type="entry name" value="LpxK"/>
    <property type="match status" value="1"/>
</dbReference>
<keyword evidence="4" id="KW-0441">Lipid A biosynthesis</keyword>
<dbReference type="GO" id="GO:0005524">
    <property type="term" value="F:ATP binding"/>
    <property type="evidence" value="ECO:0007669"/>
    <property type="project" value="UniProtKB-KW"/>
</dbReference>
<keyword evidence="3" id="KW-0444">Lipid biosynthesis</keyword>
<evidence type="ECO:0000313" key="11">
    <source>
        <dbReference type="Proteomes" id="UP000604825"/>
    </source>
</evidence>
<dbReference type="OrthoDB" id="10266567at2759"/>
<dbReference type="InterPro" id="IPR003758">
    <property type="entry name" value="LpxK"/>
</dbReference>
<dbReference type="GO" id="GO:0009245">
    <property type="term" value="P:lipid A biosynthetic process"/>
    <property type="evidence" value="ECO:0007669"/>
    <property type="project" value="UniProtKB-KW"/>
</dbReference>
<comment type="caution">
    <text evidence="10">The sequence shown here is derived from an EMBL/GenBank/DDBJ whole genome shotgun (WGS) entry which is preliminary data.</text>
</comment>
<accession>A0A811RHX3</accession>
<evidence type="ECO:0000256" key="5">
    <source>
        <dbReference type="ARBA" id="ARBA00022679"/>
    </source>
</evidence>
<evidence type="ECO:0000256" key="3">
    <source>
        <dbReference type="ARBA" id="ARBA00022516"/>
    </source>
</evidence>
<dbReference type="NCBIfam" id="TIGR00682">
    <property type="entry name" value="lpxK"/>
    <property type="match status" value="1"/>
</dbReference>
<dbReference type="PANTHER" id="PTHR42724">
    <property type="entry name" value="TETRAACYLDISACCHARIDE 4'-KINASE"/>
    <property type="match status" value="1"/>
</dbReference>
<dbReference type="GO" id="GO:0016020">
    <property type="term" value="C:membrane"/>
    <property type="evidence" value="ECO:0007669"/>
    <property type="project" value="GOC"/>
</dbReference>
<keyword evidence="8" id="KW-0067">ATP-binding</keyword>
<dbReference type="EC" id="2.7.1.130" evidence="2"/>
<keyword evidence="5" id="KW-0808">Transferase</keyword>
<dbReference type="Proteomes" id="UP000604825">
    <property type="component" value="Unassembled WGS sequence"/>
</dbReference>
<evidence type="ECO:0000256" key="2">
    <source>
        <dbReference type="ARBA" id="ARBA00012071"/>
    </source>
</evidence>
<name>A0A811RHX3_9POAL</name>
<keyword evidence="11" id="KW-1185">Reference proteome</keyword>
<dbReference type="UniPathway" id="UPA00359">
    <property type="reaction ID" value="UER00482"/>
</dbReference>
<evidence type="ECO:0000313" key="10">
    <source>
        <dbReference type="EMBL" id="CAD6269603.1"/>
    </source>
</evidence>
<dbReference type="GO" id="GO:0009029">
    <property type="term" value="F:lipid-A 4'-kinase activity"/>
    <property type="evidence" value="ECO:0007669"/>
    <property type="project" value="UniProtKB-EC"/>
</dbReference>
<organism evidence="10 11">
    <name type="scientific">Miscanthus lutarioriparius</name>
    <dbReference type="NCBI Taxonomy" id="422564"/>
    <lineage>
        <taxon>Eukaryota</taxon>
        <taxon>Viridiplantae</taxon>
        <taxon>Streptophyta</taxon>
        <taxon>Embryophyta</taxon>
        <taxon>Tracheophyta</taxon>
        <taxon>Spermatophyta</taxon>
        <taxon>Magnoliopsida</taxon>
        <taxon>Liliopsida</taxon>
        <taxon>Poales</taxon>
        <taxon>Poaceae</taxon>
        <taxon>PACMAD clade</taxon>
        <taxon>Panicoideae</taxon>
        <taxon>Andropogonodae</taxon>
        <taxon>Andropogoneae</taxon>
        <taxon>Saccharinae</taxon>
        <taxon>Miscanthus</taxon>
    </lineage>
</organism>
<dbReference type="EMBL" id="CAJGYO010000015">
    <property type="protein sequence ID" value="CAD6269603.1"/>
    <property type="molecule type" value="Genomic_DNA"/>
</dbReference>
<gene>
    <name evidence="10" type="ORF">NCGR_LOCUS52907</name>
</gene>
<evidence type="ECO:0000256" key="4">
    <source>
        <dbReference type="ARBA" id="ARBA00022556"/>
    </source>
</evidence>
<evidence type="ECO:0000256" key="6">
    <source>
        <dbReference type="ARBA" id="ARBA00022741"/>
    </source>
</evidence>
<evidence type="ECO:0000256" key="9">
    <source>
        <dbReference type="ARBA" id="ARBA00023098"/>
    </source>
</evidence>
<keyword evidence="7" id="KW-0418">Kinase</keyword>
<keyword evidence="9" id="KW-0443">Lipid metabolism</keyword>
<sequence>MEETARQLIARLAATPDSAVQDLPFLHRALTLPLLSAALRLSLLLSQLRPSHTLPVPIVSVGNLTWGGNGKTPMVDFLARSFHRLGVLPLILTRGYAGGDEPKMLRRRLSDISAKIGVGANRTAVASSMLQEYGFIHHFQTTCDEKLSSACKLESDSRIGVAILDDGMQHWSLLRDVEIVMVNGLAPWGNTHFIPRGPMREPLSALGRADIVIIHNADMASEAQLKSIRSTIEDNSATCSAFYNRLAPSHLFEVKQPLQRLPLNVLNDKIVLCVSAIGCPNAFIHTVREIGPLKVDRLDFSDHHFFNAHQTTSVLC</sequence>
<evidence type="ECO:0000256" key="7">
    <source>
        <dbReference type="ARBA" id="ARBA00022777"/>
    </source>
</evidence>